<dbReference type="EMBL" id="CP151767">
    <property type="protein sequence ID" value="WZU67662.1"/>
    <property type="molecule type" value="Genomic_DNA"/>
</dbReference>
<keyword evidence="2" id="KW-1185">Reference proteome</keyword>
<organism evidence="1 2">
    <name type="scientific">Yoonia rhodophyticola</name>
    <dbReference type="NCBI Taxonomy" id="3137370"/>
    <lineage>
        <taxon>Bacteria</taxon>
        <taxon>Pseudomonadati</taxon>
        <taxon>Pseudomonadota</taxon>
        <taxon>Alphaproteobacteria</taxon>
        <taxon>Rhodobacterales</taxon>
        <taxon>Paracoccaceae</taxon>
        <taxon>Yoonia</taxon>
    </lineage>
</organism>
<protein>
    <submittedName>
        <fullName evidence="1">Uncharacterized protein</fullName>
    </submittedName>
</protein>
<reference evidence="1 2" key="2">
    <citation type="submission" date="2024-08" db="EMBL/GenBank/DDBJ databases">
        <title>Phylogenomic analyses of a clade within the roseobacter group suggest taxonomic reassignments of species of the genera Aestuariivita, Citreicella, Loktanella, Nautella, Pelagibaca, Ruegeria, Thalassobius, Thiobacimonas and Tropicibacter, and the proposal o.</title>
        <authorList>
            <person name="Jeon C.O."/>
        </authorList>
    </citation>
    <scope>NUCLEOTIDE SEQUENCE [LARGE SCALE GENOMIC DNA]</scope>
    <source>
        <strain evidence="1 2">SS1-5</strain>
    </source>
</reference>
<proteinExistence type="predicted"/>
<gene>
    <name evidence="1" type="ORF">AABB31_22590</name>
</gene>
<evidence type="ECO:0000313" key="2">
    <source>
        <dbReference type="Proteomes" id="UP001470809"/>
    </source>
</evidence>
<name>A0AAN0NKR3_9RHOB</name>
<accession>A0AAN0NKR3</accession>
<evidence type="ECO:0000313" key="1">
    <source>
        <dbReference type="EMBL" id="WZU67662.1"/>
    </source>
</evidence>
<reference evidence="2" key="1">
    <citation type="submission" date="2024-04" db="EMBL/GenBank/DDBJ databases">
        <title>Phylogenomic analyses of a clade within the roseobacter group suggest taxonomic reassignments of species of the genera Aestuariivita, Citreicella, Loktanella, Nautella, Pelagibaca, Ruegeria, Thalassobius, Thiobacimonas and Tropicibacter, and the proposal o.</title>
        <authorList>
            <person name="Jeon C.O."/>
        </authorList>
    </citation>
    <scope>NUCLEOTIDE SEQUENCE [LARGE SCALE GENOMIC DNA]</scope>
    <source>
        <strain evidence="2">SS1-5</strain>
    </source>
</reference>
<sequence>MERTFIVIEPDPIVSMDLAGTLKTVFPKSDLSIVTSVPQARRLVISDQALICVLINSKLVVPTDLAFLQSLVAGGGHVMCLGEPVDAGFPTMSVSVPFTADMIVEAVLNVGSDPTAPPLEGHT</sequence>
<dbReference type="RefSeq" id="WP_342076972.1">
    <property type="nucleotide sequence ID" value="NZ_CP151767.2"/>
</dbReference>
<dbReference type="KEGG" id="yrh:AABB31_22590"/>
<dbReference type="AlphaFoldDB" id="A0AAN0NKR3"/>
<dbReference type="Proteomes" id="UP001470809">
    <property type="component" value="Chromosome"/>
</dbReference>